<dbReference type="GO" id="GO:0004148">
    <property type="term" value="F:dihydrolipoyl dehydrogenase (NADH) activity"/>
    <property type="evidence" value="ECO:0007669"/>
    <property type="project" value="UniProtKB-EC"/>
</dbReference>
<dbReference type="Pfam" id="PF07992">
    <property type="entry name" value="Pyr_redox_2"/>
    <property type="match status" value="1"/>
</dbReference>
<dbReference type="InterPro" id="IPR012999">
    <property type="entry name" value="Pyr_OxRdtase_I_AS"/>
</dbReference>
<dbReference type="Pfam" id="PF02852">
    <property type="entry name" value="Pyr_redox_dim"/>
    <property type="match status" value="1"/>
</dbReference>
<gene>
    <name evidence="17" type="ORF">SAMN04515677_10696</name>
</gene>
<dbReference type="PANTHER" id="PTHR22912">
    <property type="entry name" value="DISULFIDE OXIDOREDUCTASE"/>
    <property type="match status" value="1"/>
</dbReference>
<evidence type="ECO:0000256" key="1">
    <source>
        <dbReference type="ARBA" id="ARBA00007532"/>
    </source>
</evidence>
<evidence type="ECO:0000256" key="7">
    <source>
        <dbReference type="ARBA" id="ARBA00023027"/>
    </source>
</evidence>
<keyword evidence="8" id="KW-1015">Disulfide bond</keyword>
<feature type="binding site" evidence="12">
    <location>
        <position position="111"/>
    </location>
    <ligand>
        <name>FAD</name>
        <dbReference type="ChEBI" id="CHEBI:57692"/>
    </ligand>
</feature>
<evidence type="ECO:0000256" key="4">
    <source>
        <dbReference type="ARBA" id="ARBA00022630"/>
    </source>
</evidence>
<dbReference type="InterPro" id="IPR036188">
    <property type="entry name" value="FAD/NAD-bd_sf"/>
</dbReference>
<proteinExistence type="inferred from homology"/>
<dbReference type="PRINTS" id="PR00411">
    <property type="entry name" value="PNDRDTASEI"/>
</dbReference>
<evidence type="ECO:0000259" key="15">
    <source>
        <dbReference type="Pfam" id="PF02852"/>
    </source>
</evidence>
<dbReference type="PRINTS" id="PR00368">
    <property type="entry name" value="FADPNR"/>
</dbReference>
<dbReference type="InterPro" id="IPR001100">
    <property type="entry name" value="Pyr_nuc-diS_OxRdtase"/>
</dbReference>
<feature type="binding site" evidence="12">
    <location>
        <position position="264"/>
    </location>
    <ligand>
        <name>NAD(+)</name>
        <dbReference type="ChEBI" id="CHEBI:57540"/>
    </ligand>
</feature>
<dbReference type="GO" id="GO:0006103">
    <property type="term" value="P:2-oxoglutarate metabolic process"/>
    <property type="evidence" value="ECO:0007669"/>
    <property type="project" value="TreeGrafter"/>
</dbReference>
<dbReference type="Gene3D" id="3.50.50.60">
    <property type="entry name" value="FAD/NAD(P)-binding domain"/>
    <property type="match status" value="2"/>
</dbReference>
<dbReference type="PANTHER" id="PTHR22912:SF151">
    <property type="entry name" value="DIHYDROLIPOYL DEHYDROGENASE, MITOCHONDRIAL"/>
    <property type="match status" value="1"/>
</dbReference>
<evidence type="ECO:0000256" key="2">
    <source>
        <dbReference type="ARBA" id="ARBA00012608"/>
    </source>
</evidence>
<dbReference type="SUPFAM" id="SSF55424">
    <property type="entry name" value="FAD/NAD-linked reductases, dimerisation (C-terminal) domain"/>
    <property type="match status" value="1"/>
</dbReference>
<evidence type="ECO:0000313" key="18">
    <source>
        <dbReference type="Proteomes" id="UP000199068"/>
    </source>
</evidence>
<accession>A0A1G9R4T6</accession>
<comment type="cofactor">
    <cofactor evidence="12 14">
        <name>FAD</name>
        <dbReference type="ChEBI" id="CHEBI:57692"/>
    </cofactor>
    <text evidence="12 14">Binds 1 FAD per subunit.</text>
</comment>
<feature type="domain" description="Pyridine nucleotide-disulphide oxidoreductase dimerisation" evidence="15">
    <location>
        <begin position="338"/>
        <end position="445"/>
    </location>
</feature>
<dbReference type="NCBIfam" id="TIGR01350">
    <property type="entry name" value="lipoamide_DH"/>
    <property type="match status" value="1"/>
</dbReference>
<dbReference type="PROSITE" id="PS00076">
    <property type="entry name" value="PYRIDINE_REDOX_1"/>
    <property type="match status" value="1"/>
</dbReference>
<feature type="domain" description="FAD/NAD(P)-binding" evidence="16">
    <location>
        <begin position="1"/>
        <end position="319"/>
    </location>
</feature>
<evidence type="ECO:0000256" key="13">
    <source>
        <dbReference type="PIRSR" id="PIRSR000350-4"/>
    </source>
</evidence>
<comment type="miscellaneous">
    <text evidence="14">The active site is a redox-active disulfide bond.</text>
</comment>
<evidence type="ECO:0000256" key="8">
    <source>
        <dbReference type="ARBA" id="ARBA00023157"/>
    </source>
</evidence>
<keyword evidence="9 14" id="KW-0676">Redox-active center</keyword>
<dbReference type="InterPro" id="IPR050151">
    <property type="entry name" value="Class-I_Pyr_Nuc-Dis_Oxidored"/>
</dbReference>
<evidence type="ECO:0000256" key="9">
    <source>
        <dbReference type="ARBA" id="ARBA00023284"/>
    </source>
</evidence>
<dbReference type="EMBL" id="FNGW01000006">
    <property type="protein sequence ID" value="SDM18332.1"/>
    <property type="molecule type" value="Genomic_DNA"/>
</dbReference>
<dbReference type="InterPro" id="IPR004099">
    <property type="entry name" value="Pyr_nucl-diS_OxRdtase_dimer"/>
</dbReference>
<evidence type="ECO:0000256" key="3">
    <source>
        <dbReference type="ARBA" id="ARBA00016961"/>
    </source>
</evidence>
<dbReference type="InterPro" id="IPR006258">
    <property type="entry name" value="Lipoamide_DH"/>
</dbReference>
<keyword evidence="4 14" id="KW-0285">Flavoprotein</keyword>
<feature type="binding site" evidence="12">
    <location>
        <position position="47"/>
    </location>
    <ligand>
        <name>FAD</name>
        <dbReference type="ChEBI" id="CHEBI:57692"/>
    </ligand>
</feature>
<keyword evidence="18" id="KW-1185">Reference proteome</keyword>
<comment type="catalytic activity">
    <reaction evidence="10 14">
        <text>N(6)-[(R)-dihydrolipoyl]-L-lysyl-[protein] + NAD(+) = N(6)-[(R)-lipoyl]-L-lysyl-[protein] + NADH + H(+)</text>
        <dbReference type="Rhea" id="RHEA:15045"/>
        <dbReference type="Rhea" id="RHEA-COMP:10474"/>
        <dbReference type="Rhea" id="RHEA-COMP:10475"/>
        <dbReference type="ChEBI" id="CHEBI:15378"/>
        <dbReference type="ChEBI" id="CHEBI:57540"/>
        <dbReference type="ChEBI" id="CHEBI:57945"/>
        <dbReference type="ChEBI" id="CHEBI:83099"/>
        <dbReference type="ChEBI" id="CHEBI:83100"/>
        <dbReference type="EC" id="1.8.1.4"/>
    </reaction>
</comment>
<keyword evidence="5 12" id="KW-0274">FAD</keyword>
<dbReference type="Proteomes" id="UP000199068">
    <property type="component" value="Unassembled WGS sequence"/>
</dbReference>
<dbReference type="EC" id="1.8.1.4" evidence="2 14"/>
<evidence type="ECO:0000256" key="14">
    <source>
        <dbReference type="RuleBase" id="RU003692"/>
    </source>
</evidence>
<reference evidence="17 18" key="1">
    <citation type="submission" date="2016-10" db="EMBL/GenBank/DDBJ databases">
        <authorList>
            <person name="de Groot N.N."/>
        </authorList>
    </citation>
    <scope>NUCLEOTIDE SEQUENCE [LARGE SCALE GENOMIC DNA]</scope>
    <source>
        <strain evidence="17 18">DSM 797</strain>
    </source>
</reference>
<evidence type="ECO:0000256" key="6">
    <source>
        <dbReference type="ARBA" id="ARBA00023002"/>
    </source>
</evidence>
<dbReference type="GO" id="GO:0050660">
    <property type="term" value="F:flavin adenine dinucleotide binding"/>
    <property type="evidence" value="ECO:0007669"/>
    <property type="project" value="InterPro"/>
</dbReference>
<feature type="active site" description="Proton acceptor" evidence="11">
    <location>
        <position position="435"/>
    </location>
</feature>
<feature type="binding site" evidence="12">
    <location>
        <position position="304"/>
    </location>
    <ligand>
        <name>FAD</name>
        <dbReference type="ChEBI" id="CHEBI:57692"/>
    </ligand>
</feature>
<comment type="similarity">
    <text evidence="1 14">Belongs to the class-I pyridine nucleotide-disulfide oxidoreductase family.</text>
</comment>
<dbReference type="RefSeq" id="WP_092726605.1">
    <property type="nucleotide sequence ID" value="NZ_FNGW01000006.1"/>
</dbReference>
<dbReference type="AlphaFoldDB" id="A0A1G9R4T6"/>
<evidence type="ECO:0000313" key="17">
    <source>
        <dbReference type="EMBL" id="SDM18332.1"/>
    </source>
</evidence>
<dbReference type="PIRSF" id="PIRSF000350">
    <property type="entry name" value="Mercury_reductase_MerA"/>
    <property type="match status" value="1"/>
</dbReference>
<feature type="binding site" evidence="12">
    <location>
        <begin position="177"/>
        <end position="184"/>
    </location>
    <ligand>
        <name>NAD(+)</name>
        <dbReference type="ChEBI" id="CHEBI:57540"/>
    </ligand>
</feature>
<evidence type="ECO:0000256" key="11">
    <source>
        <dbReference type="PIRSR" id="PIRSR000350-2"/>
    </source>
</evidence>
<dbReference type="Gene3D" id="3.30.390.30">
    <property type="match status" value="1"/>
</dbReference>
<keyword evidence="6 14" id="KW-0560">Oxidoreductase</keyword>
<keyword evidence="12" id="KW-0547">Nucleotide-binding</keyword>
<protein>
    <recommendedName>
        <fullName evidence="3 14">Dihydrolipoyl dehydrogenase</fullName>
        <ecNumber evidence="2 14">1.8.1.4</ecNumber>
    </recommendedName>
</protein>
<evidence type="ECO:0000256" key="10">
    <source>
        <dbReference type="ARBA" id="ARBA00049187"/>
    </source>
</evidence>
<dbReference type="GO" id="GO:0005737">
    <property type="term" value="C:cytoplasm"/>
    <property type="evidence" value="ECO:0007669"/>
    <property type="project" value="UniProtKB-ARBA"/>
</dbReference>
<dbReference type="SUPFAM" id="SSF51905">
    <property type="entry name" value="FAD/NAD(P)-binding domain"/>
    <property type="match status" value="1"/>
</dbReference>
<evidence type="ECO:0000256" key="12">
    <source>
        <dbReference type="PIRSR" id="PIRSR000350-3"/>
    </source>
</evidence>
<dbReference type="InterPro" id="IPR023753">
    <property type="entry name" value="FAD/NAD-binding_dom"/>
</dbReference>
<feature type="disulfide bond" description="Redox-active" evidence="13">
    <location>
        <begin position="38"/>
        <end position="43"/>
    </location>
</feature>
<name>A0A1G9R4T6_9FIRM</name>
<dbReference type="STRING" id="1121325.SAMN04515677_10696"/>
<evidence type="ECO:0000256" key="5">
    <source>
        <dbReference type="ARBA" id="ARBA00022827"/>
    </source>
</evidence>
<dbReference type="InterPro" id="IPR016156">
    <property type="entry name" value="FAD/NAD-linked_Rdtase_dimer_sf"/>
</dbReference>
<sequence>MKIAVIGGGPGGYVAAIKAAMLGAEVTVVEKRRVGGTCLNVGCIPTKALLASSSMLMNINEAKDFGIDIEGEVKPNFKAIMNRKDKIVSQLIGGIEFLFEKRGVKLVNGFGKLVDKNTIEVTKEDGTKEIINADKIILANGSVPVVLPMFPYDKKRIITSDEVLGLEELPKSMLIIGGGVIGCEIGQFLRTVGTEVTIVNRGDQILAFEDKDVAKQLHRQFKKDKIKVLTDSGIEKCEVVGDEVVTTLSNGKEIKTQYVLLAIGRKPNLEGSGVEEIGIELNRGKIVVDKNLQTNVEGIYAIGDLIDTPFLAHVASKEGIVAVENAFGKNKVVDYTAVPRCVYTEPEVAAVGKTEKQLEAEGLEYNVGKFEFRGLGKAQAIGHFQGFIKVLADSEDKIVGASIVGPHATDLLTELSLAIHLGLTVEQVGDVIHAHPTLSEGLMEALHDVHGECIHAAPKVAKAKA</sequence>
<evidence type="ECO:0000259" key="16">
    <source>
        <dbReference type="Pfam" id="PF07992"/>
    </source>
</evidence>
<keyword evidence="7 12" id="KW-0520">NAD</keyword>
<dbReference type="FunFam" id="3.30.390.30:FF:000001">
    <property type="entry name" value="Dihydrolipoyl dehydrogenase"/>
    <property type="match status" value="1"/>
</dbReference>
<organism evidence="17 18">
    <name type="scientific">Romboutsia lituseburensis DSM 797</name>
    <dbReference type="NCBI Taxonomy" id="1121325"/>
    <lineage>
        <taxon>Bacteria</taxon>
        <taxon>Bacillati</taxon>
        <taxon>Bacillota</taxon>
        <taxon>Clostridia</taxon>
        <taxon>Peptostreptococcales</taxon>
        <taxon>Peptostreptococcaceae</taxon>
        <taxon>Romboutsia</taxon>
    </lineage>
</organism>